<dbReference type="SMART" id="SM00304">
    <property type="entry name" value="HAMP"/>
    <property type="match status" value="1"/>
</dbReference>
<dbReference type="InterPro" id="IPR047347">
    <property type="entry name" value="YvaQ-like_sensor"/>
</dbReference>
<dbReference type="AlphaFoldDB" id="A0A426VAZ6"/>
<protein>
    <submittedName>
        <fullName evidence="9">HAMP domain-containing protein</fullName>
    </submittedName>
</protein>
<feature type="domain" description="Methyl-accepting transducer" evidence="7">
    <location>
        <begin position="301"/>
        <end position="530"/>
    </location>
</feature>
<evidence type="ECO:0000256" key="4">
    <source>
        <dbReference type="PROSITE-ProRule" id="PRU00284"/>
    </source>
</evidence>
<evidence type="ECO:0000259" key="8">
    <source>
        <dbReference type="PROSITE" id="PS50885"/>
    </source>
</evidence>
<gene>
    <name evidence="9" type="ORF">EIP75_11805</name>
</gene>
<dbReference type="SMART" id="SM00283">
    <property type="entry name" value="MA"/>
    <property type="match status" value="1"/>
</dbReference>
<sequence length="614" mass="64580">MVLALSSCLARRLVALTWTHRHTEQASGRNRMSSFTNLRIGTRLGASFVALLALMLAIVATAKLGLSSIGSDIDSLVHDRYVKVQLVSGIDQELNQQARSARNLLIMDSAEERAPELQLIQTSREAVRALYAKLQPMVTSDTGKALLAAAMKERGEYVATLDPFLELVRQGDLAGAKSQLMDKLRPEQLEYVKALGDLTTQQEALMNESGLAASERVKQASLTMIGAAVLGMLVAVAAGVLVTRSVTHPVRQVVDTLKTVAQGDLTVDVAVNRGDEVGELQRALADTVIALRRVVSEVRSGVDSVTTASNQIAAGNQDLSSRTEQQASSLQETASSMEQITGTVRHSSDNAQQASQLAAAACLSAGRGGDVMQQVVDTMSAITDSSSKIADIIGVIDGIAFQTNILALNAAVEAARAGEQGRGFAVVASEVRTLARRSADAAKEIKTLINDSVAKVETGSQQVSAAGNAMGEIVTQVRKVNDLIGEIASAVQEQSSGIGQVNQAVTQMDQVTQQNAALVEESAAAASSLAQQALRLAESVSVFRLQQGAQALVQSAGSLQRPVSAKRPTHAAAAPKPMVARTPKAALPSRQAASPVLSRPQAQAAVSEEEWASF</sequence>
<dbReference type="CDD" id="cd11386">
    <property type="entry name" value="MCP_signal"/>
    <property type="match status" value="1"/>
</dbReference>
<accession>A0A426VAZ6</accession>
<name>A0A426VAZ6_9BURK</name>
<evidence type="ECO:0000256" key="1">
    <source>
        <dbReference type="ARBA" id="ARBA00004370"/>
    </source>
</evidence>
<keyword evidence="6" id="KW-0472">Membrane</keyword>
<proteinExistence type="inferred from homology"/>
<dbReference type="Proteomes" id="UP000269265">
    <property type="component" value="Unassembled WGS sequence"/>
</dbReference>
<dbReference type="SUPFAM" id="SSF58104">
    <property type="entry name" value="Methyl-accepting chemotaxis protein (MCP) signaling domain"/>
    <property type="match status" value="1"/>
</dbReference>
<dbReference type="PROSITE" id="PS50111">
    <property type="entry name" value="CHEMOTAXIS_TRANSDUC_2"/>
    <property type="match status" value="1"/>
</dbReference>
<evidence type="ECO:0000256" key="5">
    <source>
        <dbReference type="SAM" id="MobiDB-lite"/>
    </source>
</evidence>
<dbReference type="CDD" id="cd19411">
    <property type="entry name" value="MCP2201-like_sensor"/>
    <property type="match status" value="1"/>
</dbReference>
<dbReference type="GO" id="GO:0007165">
    <property type="term" value="P:signal transduction"/>
    <property type="evidence" value="ECO:0007669"/>
    <property type="project" value="UniProtKB-KW"/>
</dbReference>
<keyword evidence="2" id="KW-0488">Methylation</keyword>
<feature type="region of interest" description="Disordered" evidence="5">
    <location>
        <begin position="558"/>
        <end position="614"/>
    </location>
</feature>
<dbReference type="Pfam" id="PF00672">
    <property type="entry name" value="HAMP"/>
    <property type="match status" value="1"/>
</dbReference>
<feature type="region of interest" description="Disordered" evidence="5">
    <location>
        <begin position="315"/>
        <end position="337"/>
    </location>
</feature>
<dbReference type="InterPro" id="IPR003660">
    <property type="entry name" value="HAMP_dom"/>
</dbReference>
<dbReference type="FunFam" id="1.10.287.950:FF:000001">
    <property type="entry name" value="Methyl-accepting chemotaxis sensory transducer"/>
    <property type="match status" value="1"/>
</dbReference>
<dbReference type="Pfam" id="PF00015">
    <property type="entry name" value="MCPsignal"/>
    <property type="match status" value="1"/>
</dbReference>
<keyword evidence="10" id="KW-1185">Reference proteome</keyword>
<reference evidence="9 10" key="1">
    <citation type="submission" date="2018-12" db="EMBL/GenBank/DDBJ databases">
        <title>The whole draft genome of Aquabacterium sp. SJQ9.</title>
        <authorList>
            <person name="Sun L."/>
            <person name="Gao X."/>
            <person name="Chen W."/>
            <person name="Huang K."/>
        </authorList>
    </citation>
    <scope>NUCLEOTIDE SEQUENCE [LARGE SCALE GENOMIC DNA]</scope>
    <source>
        <strain evidence="9 10">SJQ9</strain>
    </source>
</reference>
<comment type="caution">
    <text evidence="9">The sequence shown here is derived from an EMBL/GenBank/DDBJ whole genome shotgun (WGS) entry which is preliminary data.</text>
</comment>
<evidence type="ECO:0000256" key="2">
    <source>
        <dbReference type="ARBA" id="ARBA00022481"/>
    </source>
</evidence>
<dbReference type="EMBL" id="RSED01000008">
    <property type="protein sequence ID" value="RRS04066.1"/>
    <property type="molecule type" value="Genomic_DNA"/>
</dbReference>
<dbReference type="InterPro" id="IPR051310">
    <property type="entry name" value="MCP_chemotaxis"/>
</dbReference>
<keyword evidence="6" id="KW-0812">Transmembrane</keyword>
<keyword evidence="4" id="KW-0807">Transducer</keyword>
<evidence type="ECO:0000256" key="6">
    <source>
        <dbReference type="SAM" id="Phobius"/>
    </source>
</evidence>
<dbReference type="PANTHER" id="PTHR43531:SF14">
    <property type="entry name" value="METHYL-ACCEPTING CHEMOTAXIS PROTEIN I-RELATED"/>
    <property type="match status" value="1"/>
</dbReference>
<dbReference type="PANTHER" id="PTHR43531">
    <property type="entry name" value="PROTEIN ICFG"/>
    <property type="match status" value="1"/>
</dbReference>
<dbReference type="InterPro" id="IPR024478">
    <property type="entry name" value="HlyB_4HB_MCP"/>
</dbReference>
<dbReference type="GO" id="GO:0005886">
    <property type="term" value="C:plasma membrane"/>
    <property type="evidence" value="ECO:0007669"/>
    <property type="project" value="TreeGrafter"/>
</dbReference>
<feature type="transmembrane region" description="Helical" evidence="6">
    <location>
        <begin position="44"/>
        <end position="66"/>
    </location>
</feature>
<comment type="similarity">
    <text evidence="3">Belongs to the methyl-accepting chemotaxis (MCP) protein family.</text>
</comment>
<dbReference type="Pfam" id="PF12729">
    <property type="entry name" value="4HB_MCP_1"/>
    <property type="match status" value="1"/>
</dbReference>
<organism evidence="9 10">
    <name type="scientific">Aquabacterium soli</name>
    <dbReference type="NCBI Taxonomy" id="2493092"/>
    <lineage>
        <taxon>Bacteria</taxon>
        <taxon>Pseudomonadati</taxon>
        <taxon>Pseudomonadota</taxon>
        <taxon>Betaproteobacteria</taxon>
        <taxon>Burkholderiales</taxon>
        <taxon>Aquabacterium</taxon>
    </lineage>
</organism>
<dbReference type="GO" id="GO:0006935">
    <property type="term" value="P:chemotaxis"/>
    <property type="evidence" value="ECO:0007669"/>
    <property type="project" value="TreeGrafter"/>
</dbReference>
<dbReference type="PROSITE" id="PS50885">
    <property type="entry name" value="HAMP"/>
    <property type="match status" value="1"/>
</dbReference>
<comment type="subcellular location">
    <subcellularLocation>
        <location evidence="1">Membrane</location>
    </subcellularLocation>
</comment>
<dbReference type="Gene3D" id="1.10.287.950">
    <property type="entry name" value="Methyl-accepting chemotaxis protein"/>
    <property type="match status" value="1"/>
</dbReference>
<feature type="domain" description="HAMP" evidence="8">
    <location>
        <begin position="244"/>
        <end position="296"/>
    </location>
</feature>
<evidence type="ECO:0000259" key="7">
    <source>
        <dbReference type="PROSITE" id="PS50111"/>
    </source>
</evidence>
<evidence type="ECO:0000256" key="3">
    <source>
        <dbReference type="ARBA" id="ARBA00029447"/>
    </source>
</evidence>
<evidence type="ECO:0000313" key="9">
    <source>
        <dbReference type="EMBL" id="RRS04066.1"/>
    </source>
</evidence>
<dbReference type="InterPro" id="IPR004089">
    <property type="entry name" value="MCPsignal_dom"/>
</dbReference>
<evidence type="ECO:0000313" key="10">
    <source>
        <dbReference type="Proteomes" id="UP000269265"/>
    </source>
</evidence>
<dbReference type="CDD" id="cd06225">
    <property type="entry name" value="HAMP"/>
    <property type="match status" value="1"/>
</dbReference>
<keyword evidence="6" id="KW-1133">Transmembrane helix</keyword>
<dbReference type="GO" id="GO:0004888">
    <property type="term" value="F:transmembrane signaling receptor activity"/>
    <property type="evidence" value="ECO:0007669"/>
    <property type="project" value="TreeGrafter"/>
</dbReference>